<evidence type="ECO:0000313" key="1">
    <source>
        <dbReference type="EMBL" id="KAG6655711.1"/>
    </source>
</evidence>
<protein>
    <submittedName>
        <fullName evidence="1">Uncharacterized protein</fullName>
    </submittedName>
</protein>
<sequence length="30" mass="3355">MWGRPSLVHSHSLSFCEALMGLKILSLVLE</sequence>
<dbReference type="EMBL" id="CM031813">
    <property type="protein sequence ID" value="KAG6655711.1"/>
    <property type="molecule type" value="Genomic_DNA"/>
</dbReference>
<dbReference type="AlphaFoldDB" id="A0A8T1QN68"/>
<reference evidence="1" key="1">
    <citation type="submission" date="2020-12" db="EMBL/GenBank/DDBJ databases">
        <title>WGS assembly of Carya illinoinensis cv. Pawnee.</title>
        <authorList>
            <person name="Platts A."/>
            <person name="Shu S."/>
            <person name="Wright S."/>
            <person name="Barry K."/>
            <person name="Edger P."/>
            <person name="Pires J.C."/>
            <person name="Schmutz J."/>
        </authorList>
    </citation>
    <scope>NUCLEOTIDE SEQUENCE</scope>
    <source>
        <tissue evidence="1">Leaf</tissue>
    </source>
</reference>
<name>A0A8T1QN68_CARIL</name>
<dbReference type="Proteomes" id="UP000811609">
    <property type="component" value="Chromosome 5"/>
</dbReference>
<comment type="caution">
    <text evidence="1">The sequence shown here is derived from an EMBL/GenBank/DDBJ whole genome shotgun (WGS) entry which is preliminary data.</text>
</comment>
<accession>A0A8T1QN68</accession>
<gene>
    <name evidence="1" type="ORF">CIPAW_05G234400</name>
</gene>
<evidence type="ECO:0000313" key="2">
    <source>
        <dbReference type="Proteomes" id="UP000811609"/>
    </source>
</evidence>
<keyword evidence="2" id="KW-1185">Reference proteome</keyword>
<organism evidence="1 2">
    <name type="scientific">Carya illinoinensis</name>
    <name type="common">Pecan</name>
    <dbReference type="NCBI Taxonomy" id="32201"/>
    <lineage>
        <taxon>Eukaryota</taxon>
        <taxon>Viridiplantae</taxon>
        <taxon>Streptophyta</taxon>
        <taxon>Embryophyta</taxon>
        <taxon>Tracheophyta</taxon>
        <taxon>Spermatophyta</taxon>
        <taxon>Magnoliopsida</taxon>
        <taxon>eudicotyledons</taxon>
        <taxon>Gunneridae</taxon>
        <taxon>Pentapetalae</taxon>
        <taxon>rosids</taxon>
        <taxon>fabids</taxon>
        <taxon>Fagales</taxon>
        <taxon>Juglandaceae</taxon>
        <taxon>Carya</taxon>
    </lineage>
</organism>
<proteinExistence type="predicted"/>